<feature type="transmembrane region" description="Helical" evidence="1">
    <location>
        <begin position="64"/>
        <end position="84"/>
    </location>
</feature>
<sequence>EMINRMERELEKDLTAILKKEKFQGNMISYMSNVGKLLLFVLPIALVAITILTLFTALDITLIIIFYVILIIYLFNSIMLFLGANSTESSLKMRLKFERKRGRPIDSLDGFDLLANNVKRVTNLLKIISLICLVALVLFLVMLLLGEGDMGTNLGFAAAGFSLVGLGLALLIRSLNLNIHDVNGLQDFYKPTTHQIFLDNFFAEILSNHLDPVTFLKWDEYLTEINKILTPSFVQKIKEDEPDELPITFAVEKILFLYYLKFQEVLTEEQFIQELKEVINVDSDTFNIEKGMLLENTWHFSQKDIYKIFDYIKKFNPGFFNIIDRLQLELADNIERLSKDPIYMDSTAQEVVFLNSELNIFCFLYNNSPEAKKYIIKVNAPGFEPSKLKLEIEVEGRGSFLIPDKPIPLISSEGRDIAGVLSNMLENGDTIWLTLEPRATGEQSIQIFLLSEDGTIIEGKTRSVKVSKDIKTYLKKFGSIGSLLGGLAVPLAKILPSMLVV</sequence>
<organism evidence="2">
    <name type="scientific">marine sediment metagenome</name>
    <dbReference type="NCBI Taxonomy" id="412755"/>
    <lineage>
        <taxon>unclassified sequences</taxon>
        <taxon>metagenomes</taxon>
        <taxon>ecological metagenomes</taxon>
    </lineage>
</organism>
<dbReference type="EMBL" id="LAZR01026646">
    <property type="protein sequence ID" value="KKL68079.1"/>
    <property type="molecule type" value="Genomic_DNA"/>
</dbReference>
<feature type="transmembrane region" description="Helical" evidence="1">
    <location>
        <begin position="151"/>
        <end position="172"/>
    </location>
</feature>
<accession>A0A0F9E256</accession>
<protein>
    <submittedName>
        <fullName evidence="2">Uncharacterized protein</fullName>
    </submittedName>
</protein>
<name>A0A0F9E256_9ZZZZ</name>
<feature type="transmembrane region" description="Helical" evidence="1">
    <location>
        <begin position="37"/>
        <end position="58"/>
    </location>
</feature>
<reference evidence="2" key="1">
    <citation type="journal article" date="2015" name="Nature">
        <title>Complex archaea that bridge the gap between prokaryotes and eukaryotes.</title>
        <authorList>
            <person name="Spang A."/>
            <person name="Saw J.H."/>
            <person name="Jorgensen S.L."/>
            <person name="Zaremba-Niedzwiedzka K."/>
            <person name="Martijn J."/>
            <person name="Lind A.E."/>
            <person name="van Eijk R."/>
            <person name="Schleper C."/>
            <person name="Guy L."/>
            <person name="Ettema T.J."/>
        </authorList>
    </citation>
    <scope>NUCLEOTIDE SEQUENCE</scope>
</reference>
<dbReference type="AlphaFoldDB" id="A0A0F9E256"/>
<feature type="transmembrane region" description="Helical" evidence="1">
    <location>
        <begin position="124"/>
        <end position="145"/>
    </location>
</feature>
<evidence type="ECO:0000256" key="1">
    <source>
        <dbReference type="SAM" id="Phobius"/>
    </source>
</evidence>
<keyword evidence="1" id="KW-0812">Transmembrane</keyword>
<proteinExistence type="predicted"/>
<keyword evidence="1" id="KW-0472">Membrane</keyword>
<evidence type="ECO:0000313" key="2">
    <source>
        <dbReference type="EMBL" id="KKL68079.1"/>
    </source>
</evidence>
<feature type="transmembrane region" description="Helical" evidence="1">
    <location>
        <begin position="477"/>
        <end position="495"/>
    </location>
</feature>
<keyword evidence="1" id="KW-1133">Transmembrane helix</keyword>
<feature type="non-terminal residue" evidence="2">
    <location>
        <position position="1"/>
    </location>
</feature>
<gene>
    <name evidence="2" type="ORF">LCGC14_2128560</name>
</gene>
<comment type="caution">
    <text evidence="2">The sequence shown here is derived from an EMBL/GenBank/DDBJ whole genome shotgun (WGS) entry which is preliminary data.</text>
</comment>